<dbReference type="OrthoDB" id="9803532at2"/>
<reference evidence="2 3" key="1">
    <citation type="submission" date="2018-05" db="EMBL/GenBank/DDBJ databases">
        <title>Genomic Encyclopedia of Type Strains, Phase IV (KMG-IV): sequencing the most valuable type-strain genomes for metagenomic binning, comparative biology and taxonomic classification.</title>
        <authorList>
            <person name="Goeker M."/>
        </authorList>
    </citation>
    <scope>NUCLEOTIDE SEQUENCE [LARGE SCALE GENOMIC DNA]</scope>
    <source>
        <strain evidence="2 3">DSM 23606</strain>
    </source>
</reference>
<sequence>MLSRVAQNVYWLARYVERAEDTARLISVTTNLLLDLPRTARTTEWEPLIYITGSQESFFDRFSKADEFSVVSFLTGDLQNSGSILSALTYARENLRTTRDAMPREAWEELNEVYLFVRDNLANGVSPRGRDYFLKQIIRGCQRFNGFLEGTMSHTQARHFVLLGRYMERADMSTRILDVRSANLLPREGELTPYTNIQWMSVLRSMSAYQAYRQQVRSRVRGSDVLHFLLQDEHFPRTVAHALLSIADCLRGLPRAETAIGCVHRSLQAVHDADVDALAYANLHQFIDDLQIGLGQIHEAISATYFTYQEKDDKTAERLEVTAKI</sequence>
<dbReference type="InterPro" id="IPR007296">
    <property type="entry name" value="DUF403"/>
</dbReference>
<dbReference type="PANTHER" id="PTHR34595">
    <property type="entry name" value="BLR5612 PROTEIN"/>
    <property type="match status" value="1"/>
</dbReference>
<feature type="domain" description="DUF403" evidence="1">
    <location>
        <begin position="1"/>
        <end position="306"/>
    </location>
</feature>
<proteinExistence type="predicted"/>
<gene>
    <name evidence="2" type="ORF">C7443_10866</name>
</gene>
<dbReference type="AlphaFoldDB" id="A0A317MXV2"/>
<evidence type="ECO:0000259" key="1">
    <source>
        <dbReference type="Pfam" id="PF04168"/>
    </source>
</evidence>
<name>A0A317MXV2_9GAMM</name>
<organism evidence="2 3">
    <name type="scientific">Plasticicumulans acidivorans</name>
    <dbReference type="NCBI Taxonomy" id="886464"/>
    <lineage>
        <taxon>Bacteria</taxon>
        <taxon>Pseudomonadati</taxon>
        <taxon>Pseudomonadota</taxon>
        <taxon>Gammaproteobacteria</taxon>
        <taxon>Candidatus Competibacteraceae</taxon>
        <taxon>Plasticicumulans</taxon>
    </lineage>
</organism>
<keyword evidence="3" id="KW-1185">Reference proteome</keyword>
<dbReference type="InterPro" id="IPR051680">
    <property type="entry name" value="ATP-dep_Glu-Cys_Ligase-2"/>
</dbReference>
<accession>A0A317MXV2</accession>
<dbReference type="Proteomes" id="UP000246569">
    <property type="component" value="Unassembled WGS sequence"/>
</dbReference>
<evidence type="ECO:0000313" key="3">
    <source>
        <dbReference type="Proteomes" id="UP000246569"/>
    </source>
</evidence>
<dbReference type="RefSeq" id="WP_110019246.1">
    <property type="nucleotide sequence ID" value="NZ_QGTJ01000008.1"/>
</dbReference>
<comment type="caution">
    <text evidence="2">The sequence shown here is derived from an EMBL/GenBank/DDBJ whole genome shotgun (WGS) entry which is preliminary data.</text>
</comment>
<evidence type="ECO:0000313" key="2">
    <source>
        <dbReference type="EMBL" id="PWV60137.1"/>
    </source>
</evidence>
<protein>
    <submittedName>
        <fullName evidence="2">Putative alpha-E superfamily protein</fullName>
    </submittedName>
</protein>
<dbReference type="EMBL" id="QGTJ01000008">
    <property type="protein sequence ID" value="PWV60137.1"/>
    <property type="molecule type" value="Genomic_DNA"/>
</dbReference>
<dbReference type="PANTHER" id="PTHR34595:SF7">
    <property type="entry name" value="SLL1039 PROTEIN"/>
    <property type="match status" value="1"/>
</dbReference>
<dbReference type="Pfam" id="PF04168">
    <property type="entry name" value="Alpha-E"/>
    <property type="match status" value="1"/>
</dbReference>